<dbReference type="InterPro" id="IPR013078">
    <property type="entry name" value="His_Pase_superF_clade-1"/>
</dbReference>
<keyword evidence="1" id="KW-0378">Hydrolase</keyword>
<dbReference type="EMBL" id="AVPF01000026">
    <property type="protein sequence ID" value="KGX87124.1"/>
    <property type="molecule type" value="Genomic_DNA"/>
</dbReference>
<dbReference type="PROSITE" id="PS00175">
    <property type="entry name" value="PG_MUTASE"/>
    <property type="match status" value="1"/>
</dbReference>
<proteinExistence type="predicted"/>
<dbReference type="STRING" id="1385511.GCA_000425225_03288"/>
<accession>A0A0A5G506</accession>
<dbReference type="GO" id="GO:0045820">
    <property type="term" value="P:negative regulation of glycolytic process"/>
    <property type="evidence" value="ECO:0007669"/>
    <property type="project" value="TreeGrafter"/>
</dbReference>
<comment type="caution">
    <text evidence="4">The sequence shown here is derived from an EMBL/GenBank/DDBJ whole genome shotgun (WGS) entry which is preliminary data.</text>
</comment>
<dbReference type="SUPFAM" id="SSF53254">
    <property type="entry name" value="Phosphoglycerate mutase-like"/>
    <property type="match status" value="1"/>
</dbReference>
<feature type="binding site" evidence="3">
    <location>
        <position position="58"/>
    </location>
    <ligand>
        <name>substrate</name>
    </ligand>
</feature>
<dbReference type="CDD" id="cd07067">
    <property type="entry name" value="HP_PGM_like"/>
    <property type="match status" value="1"/>
</dbReference>
<feature type="active site" description="Proton donor/acceptor" evidence="2">
    <location>
        <position position="82"/>
    </location>
</feature>
<dbReference type="GO" id="GO:0004331">
    <property type="term" value="F:fructose-2,6-bisphosphate 2-phosphatase activity"/>
    <property type="evidence" value="ECO:0007669"/>
    <property type="project" value="TreeGrafter"/>
</dbReference>
<dbReference type="SMART" id="SM00855">
    <property type="entry name" value="PGAM"/>
    <property type="match status" value="1"/>
</dbReference>
<dbReference type="PANTHER" id="PTHR46517">
    <property type="entry name" value="FRUCTOSE-2,6-BISPHOSPHATASE TIGAR"/>
    <property type="match status" value="1"/>
</dbReference>
<dbReference type="Proteomes" id="UP000030403">
    <property type="component" value="Unassembled WGS sequence"/>
</dbReference>
<dbReference type="GO" id="GO:0043456">
    <property type="term" value="P:regulation of pentose-phosphate shunt"/>
    <property type="evidence" value="ECO:0007669"/>
    <property type="project" value="TreeGrafter"/>
</dbReference>
<dbReference type="eggNOG" id="COG0406">
    <property type="taxonomic scope" value="Bacteria"/>
</dbReference>
<protein>
    <submittedName>
        <fullName evidence="4">Phosphoglycerate mutase</fullName>
    </submittedName>
</protein>
<name>A0A0A5G506_9BACI</name>
<keyword evidence="5" id="KW-1185">Reference proteome</keyword>
<dbReference type="Pfam" id="PF00300">
    <property type="entry name" value="His_Phos_1"/>
    <property type="match status" value="1"/>
</dbReference>
<dbReference type="RefSeq" id="WP_027446898.1">
    <property type="nucleotide sequence ID" value="NZ_AULJ01000043.1"/>
</dbReference>
<feature type="active site" description="Tele-phosphohistidine intermediate" evidence="2">
    <location>
        <position position="9"/>
    </location>
</feature>
<sequence>MVTLYITRHGETVWNTEKRMQGWSDSKLTENGERNAESLGNRLKDTNLSAIYSSPSDRTKRTSDLIKGTRDIPIFYDDNLKEINMGEWEGQTLPTIKDTFPLEFDSFWNTPHLFTPIGGETFEQVRDRTIDFIDHIRKNHESGNVLVVSHSNVIKCMFSIFKNLKTEDIWAPPYIQDTSLSIVELHQSECKILLEGDVSHKEYLKT</sequence>
<dbReference type="GO" id="GO:0005829">
    <property type="term" value="C:cytosol"/>
    <property type="evidence" value="ECO:0007669"/>
    <property type="project" value="TreeGrafter"/>
</dbReference>
<evidence type="ECO:0000256" key="2">
    <source>
        <dbReference type="PIRSR" id="PIRSR613078-1"/>
    </source>
</evidence>
<dbReference type="InterPro" id="IPR029033">
    <property type="entry name" value="His_PPase_superfam"/>
</dbReference>
<dbReference type="InterPro" id="IPR001345">
    <property type="entry name" value="PG/BPGM_mutase_AS"/>
</dbReference>
<dbReference type="AlphaFoldDB" id="A0A0A5G506"/>
<evidence type="ECO:0000256" key="3">
    <source>
        <dbReference type="PIRSR" id="PIRSR613078-2"/>
    </source>
</evidence>
<organism evidence="4 5">
    <name type="scientific">Pontibacillus marinus BH030004 = DSM 16465</name>
    <dbReference type="NCBI Taxonomy" id="1385511"/>
    <lineage>
        <taxon>Bacteria</taxon>
        <taxon>Bacillati</taxon>
        <taxon>Bacillota</taxon>
        <taxon>Bacilli</taxon>
        <taxon>Bacillales</taxon>
        <taxon>Bacillaceae</taxon>
        <taxon>Pontibacillus</taxon>
    </lineage>
</organism>
<dbReference type="PANTHER" id="PTHR46517:SF1">
    <property type="entry name" value="FRUCTOSE-2,6-BISPHOSPHATASE TIGAR"/>
    <property type="match status" value="1"/>
</dbReference>
<dbReference type="OrthoDB" id="9782128at2"/>
<dbReference type="PIRSF" id="PIRSF000709">
    <property type="entry name" value="6PFK_2-Ptase"/>
    <property type="match status" value="1"/>
</dbReference>
<evidence type="ECO:0000313" key="5">
    <source>
        <dbReference type="Proteomes" id="UP000030403"/>
    </source>
</evidence>
<evidence type="ECO:0000256" key="1">
    <source>
        <dbReference type="ARBA" id="ARBA00022801"/>
    </source>
</evidence>
<dbReference type="Gene3D" id="3.40.50.1240">
    <property type="entry name" value="Phosphoglycerate mutase-like"/>
    <property type="match status" value="1"/>
</dbReference>
<reference evidence="4 5" key="1">
    <citation type="submission" date="2013-08" db="EMBL/GenBank/DDBJ databases">
        <authorList>
            <person name="Huang J."/>
            <person name="Wang G."/>
        </authorList>
    </citation>
    <scope>NUCLEOTIDE SEQUENCE [LARGE SCALE GENOMIC DNA]</scope>
    <source>
        <strain evidence="4 5">BH030004</strain>
    </source>
</reference>
<gene>
    <name evidence="4" type="ORF">N783_10480</name>
</gene>
<dbReference type="InterPro" id="IPR051695">
    <property type="entry name" value="Phosphoglycerate_Mutase"/>
</dbReference>
<evidence type="ECO:0000313" key="4">
    <source>
        <dbReference type="EMBL" id="KGX87124.1"/>
    </source>
</evidence>
<feature type="binding site" evidence="3">
    <location>
        <begin position="8"/>
        <end position="15"/>
    </location>
    <ligand>
        <name>substrate</name>
    </ligand>
</feature>